<accession>A0A0K0FIE2</accession>
<keyword evidence="1" id="KW-1185">Reference proteome</keyword>
<reference evidence="2" key="2">
    <citation type="submission" date="2015-08" db="UniProtKB">
        <authorList>
            <consortium name="WormBaseParasite"/>
        </authorList>
    </citation>
    <scope>IDENTIFICATION</scope>
</reference>
<sequence>MNYELFTKFVVEKCYIFLQKHVHTDQMVYDLSDLIADIFLETKDKNLSYVALKINLKKERENVNKSISQFPHSKNAFHVNLKLETLRYFQKYSSLFSSNEDNCLPVIVYADDIVLSGTGKNTTSYLHIAYKFSCIKSSKLKHYMTYGASITKLENENNYQKILKSVMKTFNDTTFDFNGITKKLKPIFFISDNAMMQSAFQLKKCYSNKSKNSCKACTINGEDFHLYTKKKALETFLRESYHSYFPRNNHFIFDTFHDLQG</sequence>
<evidence type="ECO:0000313" key="1">
    <source>
        <dbReference type="Proteomes" id="UP000035680"/>
    </source>
</evidence>
<dbReference type="WBParaSite" id="SVE_0866100.1">
    <property type="protein sequence ID" value="SVE_0866100.1"/>
    <property type="gene ID" value="SVE_0866100"/>
</dbReference>
<dbReference type="AlphaFoldDB" id="A0A0K0FIE2"/>
<evidence type="ECO:0000313" key="2">
    <source>
        <dbReference type="WBParaSite" id="SVE_0866100.1"/>
    </source>
</evidence>
<name>A0A0K0FIE2_STRVS</name>
<dbReference type="Proteomes" id="UP000035680">
    <property type="component" value="Unassembled WGS sequence"/>
</dbReference>
<reference evidence="1" key="1">
    <citation type="submission" date="2014-07" db="EMBL/GenBank/DDBJ databases">
        <authorList>
            <person name="Martin A.A"/>
            <person name="De Silva N."/>
        </authorList>
    </citation>
    <scope>NUCLEOTIDE SEQUENCE</scope>
</reference>
<protein>
    <submittedName>
        <fullName evidence="2">Reverse transcriptase domain-containing protein</fullName>
    </submittedName>
</protein>
<organism evidence="1 2">
    <name type="scientific">Strongyloides venezuelensis</name>
    <name type="common">Threadworm</name>
    <dbReference type="NCBI Taxonomy" id="75913"/>
    <lineage>
        <taxon>Eukaryota</taxon>
        <taxon>Metazoa</taxon>
        <taxon>Ecdysozoa</taxon>
        <taxon>Nematoda</taxon>
        <taxon>Chromadorea</taxon>
        <taxon>Rhabditida</taxon>
        <taxon>Tylenchina</taxon>
        <taxon>Panagrolaimomorpha</taxon>
        <taxon>Strongyloidoidea</taxon>
        <taxon>Strongyloididae</taxon>
        <taxon>Strongyloides</taxon>
    </lineage>
</organism>
<proteinExistence type="predicted"/>